<dbReference type="EMBL" id="MPIN01000033">
    <property type="protein sequence ID" value="OJH33570.1"/>
    <property type="molecule type" value="Genomic_DNA"/>
</dbReference>
<dbReference type="PANTHER" id="PTHR33215:SF13">
    <property type="entry name" value="PROTEIN DISTAL ANTENNA"/>
    <property type="match status" value="1"/>
</dbReference>
<organism evidence="1 2">
    <name type="scientific">Cystobacter ferrugineus</name>
    <dbReference type="NCBI Taxonomy" id="83449"/>
    <lineage>
        <taxon>Bacteria</taxon>
        <taxon>Pseudomonadati</taxon>
        <taxon>Myxococcota</taxon>
        <taxon>Myxococcia</taxon>
        <taxon>Myxococcales</taxon>
        <taxon>Cystobacterineae</taxon>
        <taxon>Archangiaceae</taxon>
        <taxon>Cystobacter</taxon>
    </lineage>
</organism>
<dbReference type="GO" id="GO:0003677">
    <property type="term" value="F:DNA binding"/>
    <property type="evidence" value="ECO:0007669"/>
    <property type="project" value="InterPro"/>
</dbReference>
<sequence length="100" mass="11337">MERRKRRSFTPEFRAEAVKLVREGSKSLPQVAKDLDLTESALRNWVREADGGEDKNPAAGALTGAEKEELVRLRKENRQLTMERDFLKKAAAFFAKEGST</sequence>
<dbReference type="Pfam" id="PF01527">
    <property type="entry name" value="HTH_Tnp_1"/>
    <property type="match status" value="1"/>
</dbReference>
<comment type="caution">
    <text evidence="1">The sequence shown here is derived from an EMBL/GenBank/DDBJ whole genome shotgun (WGS) entry which is preliminary data.</text>
</comment>
<keyword evidence="2" id="KW-1185">Reference proteome</keyword>
<reference evidence="1 2" key="2">
    <citation type="submission" date="2016-12" db="EMBL/GenBank/DDBJ databases">
        <title>Draft Genome Sequence of Cystobacter ferrugineus Strain Cbfe23.</title>
        <authorList>
            <person name="Akbar S."/>
            <person name="Dowd S.E."/>
            <person name="Stevens D.C."/>
        </authorList>
    </citation>
    <scope>NUCLEOTIDE SEQUENCE [LARGE SCALE GENOMIC DNA]</scope>
    <source>
        <strain evidence="1 2">Cbfe23</strain>
    </source>
</reference>
<dbReference type="SUPFAM" id="SSF46689">
    <property type="entry name" value="Homeodomain-like"/>
    <property type="match status" value="1"/>
</dbReference>
<evidence type="ECO:0000313" key="1">
    <source>
        <dbReference type="EMBL" id="OJH33570.1"/>
    </source>
</evidence>
<dbReference type="Proteomes" id="UP000182229">
    <property type="component" value="Unassembled WGS sequence"/>
</dbReference>
<dbReference type="PANTHER" id="PTHR33215">
    <property type="entry name" value="PROTEIN DISTAL ANTENNA"/>
    <property type="match status" value="1"/>
</dbReference>
<gene>
    <name evidence="1" type="ORF">BON30_48135</name>
</gene>
<dbReference type="Gene3D" id="1.10.10.60">
    <property type="entry name" value="Homeodomain-like"/>
    <property type="match status" value="1"/>
</dbReference>
<dbReference type="InterPro" id="IPR051839">
    <property type="entry name" value="RD_transcriptional_regulator"/>
</dbReference>
<dbReference type="InterPro" id="IPR002514">
    <property type="entry name" value="Transposase_8"/>
</dbReference>
<evidence type="ECO:0000313" key="2">
    <source>
        <dbReference type="Proteomes" id="UP000182229"/>
    </source>
</evidence>
<reference evidence="2" key="1">
    <citation type="submission" date="2016-11" db="EMBL/GenBank/DDBJ databases">
        <authorList>
            <person name="Shukria A."/>
            <person name="Stevens D.C."/>
        </authorList>
    </citation>
    <scope>NUCLEOTIDE SEQUENCE [LARGE SCALE GENOMIC DNA]</scope>
    <source>
        <strain evidence="2">Cbfe23</strain>
    </source>
</reference>
<name>A0A1L9AU81_9BACT</name>
<proteinExistence type="predicted"/>
<dbReference type="STRING" id="83449.BON30_48135"/>
<dbReference type="AlphaFoldDB" id="A0A1L9AU81"/>
<accession>A0A1L9AU81</accession>
<evidence type="ECO:0008006" key="3">
    <source>
        <dbReference type="Google" id="ProtNLM"/>
    </source>
</evidence>
<dbReference type="GO" id="GO:0006313">
    <property type="term" value="P:DNA transposition"/>
    <property type="evidence" value="ECO:0007669"/>
    <property type="project" value="InterPro"/>
</dbReference>
<dbReference type="GO" id="GO:0004803">
    <property type="term" value="F:transposase activity"/>
    <property type="evidence" value="ECO:0007669"/>
    <property type="project" value="InterPro"/>
</dbReference>
<dbReference type="InterPro" id="IPR009057">
    <property type="entry name" value="Homeodomain-like_sf"/>
</dbReference>
<protein>
    <recommendedName>
        <fullName evidence="3">Transposase</fullName>
    </recommendedName>
</protein>